<evidence type="ECO:0000313" key="8">
    <source>
        <dbReference type="Proteomes" id="UP000198727"/>
    </source>
</evidence>
<feature type="domain" description="Thiamine pyrophosphate enzyme N-terminal TPP-binding" evidence="6">
    <location>
        <begin position="17"/>
        <end position="130"/>
    </location>
</feature>
<dbReference type="Gene3D" id="3.40.50.1220">
    <property type="entry name" value="TPP-binding domain"/>
    <property type="match status" value="2"/>
</dbReference>
<evidence type="ECO:0000259" key="6">
    <source>
        <dbReference type="Pfam" id="PF02776"/>
    </source>
</evidence>
<dbReference type="InterPro" id="IPR011766">
    <property type="entry name" value="TPP_enzyme_TPP-bd"/>
</dbReference>
<dbReference type="EMBL" id="FOWW01000001">
    <property type="protein sequence ID" value="SFP01556.1"/>
    <property type="molecule type" value="Genomic_DNA"/>
</dbReference>
<gene>
    <name evidence="7" type="ORF">SAMN05421810_101699</name>
</gene>
<dbReference type="Proteomes" id="UP000198727">
    <property type="component" value="Unassembled WGS sequence"/>
</dbReference>
<organism evidence="7 8">
    <name type="scientific">Amycolatopsis arida</name>
    <dbReference type="NCBI Taxonomy" id="587909"/>
    <lineage>
        <taxon>Bacteria</taxon>
        <taxon>Bacillati</taxon>
        <taxon>Actinomycetota</taxon>
        <taxon>Actinomycetes</taxon>
        <taxon>Pseudonocardiales</taxon>
        <taxon>Pseudonocardiaceae</taxon>
        <taxon>Amycolatopsis</taxon>
    </lineage>
</organism>
<dbReference type="GO" id="GO:0003824">
    <property type="term" value="F:catalytic activity"/>
    <property type="evidence" value="ECO:0007669"/>
    <property type="project" value="InterPro"/>
</dbReference>
<dbReference type="Pfam" id="PF02775">
    <property type="entry name" value="TPP_enzyme_C"/>
    <property type="match status" value="2"/>
</dbReference>
<accession>A0A1I5LXS1</accession>
<dbReference type="SUPFAM" id="SSF52518">
    <property type="entry name" value="Thiamin diphosphate-binding fold (THDP-binding)"/>
    <property type="match status" value="4"/>
</dbReference>
<keyword evidence="2" id="KW-0786">Thiamine pyrophosphate</keyword>
<feature type="domain" description="Thiamine pyrophosphate enzyme TPP-binding" evidence="5">
    <location>
        <begin position="391"/>
        <end position="454"/>
    </location>
</feature>
<evidence type="ECO:0000256" key="2">
    <source>
        <dbReference type="ARBA" id="ARBA00023052"/>
    </source>
</evidence>
<dbReference type="GO" id="GO:0000287">
    <property type="term" value="F:magnesium ion binding"/>
    <property type="evidence" value="ECO:0007669"/>
    <property type="project" value="InterPro"/>
</dbReference>
<dbReference type="InterPro" id="IPR029035">
    <property type="entry name" value="DHS-like_NAD/FAD-binding_dom"/>
</dbReference>
<sequence>MRSNTHIYAEVLGRDRFADGVVRALSGLGVDAVFGMPAESVNAFVDAVRRDGRIQLVGVRHEGAAGIMAATYGKLTGRPGVCLGTAGPGATHLALGTAEAMADRAPMLALSGQVPVSHVGLTSFQELDPVTLFAGTTVFNQYLAAPAQLPVVARALAESIVHSAPVHLACSSDVFAMPLPGGAGAASARAPRPGGTADKAAVGEAAELLAAGPAAILVGAVDAGVAAEVEALAGRLVAPVFVLPEGYRYFAAGRAGGRALRVLREREPAVAEALAATERVLLVGPRSAGTARLVAGGAVLQVAGAGELGDRYQPGWVRLLGDPAAILAQLAATLGSAAAPAGPRPSELPVAGGAPDRALWSALDAALPADAVLALDPGRVLDGAFDHLPVRERTLTSSFGLGVPGCALPAAIGAVLARPDRRVLAVTTEAGLAEFAGELLTVARYRLPLTVLCLATGDHRVGLDAADAARAAGLTAVTAAAADAGAALGTGPALVQVPVEPAARAEPLELHSGQNTGQNRGRDGGRDRGRTSGRGTVAGALAAALAARGVRHSYGRFIGAAEPLRAALAGAGVGTVPVRHAESPAMVASAVAKHTGAPTACVVAGEADLVLQLNGAYDARFDHAPLVVVAIRQPQWTVEGTSLLADVAVTARVTGSPESLSAALGTVDEAVHRRSVAYLEVDAGALDAAVPEGWRPGPPTPRDEVAPAEEPLAEVVRTLSGARRPVVLAGRGTAGAQAELAELATALGAPVVTTMAGRGVLPDEHPHFAGGVGTSGHASALRALRECDVLLVLGTSPRGAAFDLEGDFRLIQVDHDLARLANAPGADLLLHGSVRPTLQAITERLGAAGPVPHERAVFRARLRRAFTQQARSRRTRHAPQPRTSLLRPSTIARELVRPGGDPVLTVDVGLVTLWVYRHAVGAADIVWSGSFATMGFALPAAIGIAPLVPGRRVLAAVGDGGLAITLSELATLAELDLPVTVVVFDNGKLGAIKYEQEIMGWPEYAAGLHNGDLAALARAFGVPAVRVDTPEAFRAAMARSDASTGPLLIDAVCDAHELPAPARFRPTPTHVFSYATALARELRGRWRGGPESGPRFRSIAVARRAARRPGGGASR</sequence>
<dbReference type="AlphaFoldDB" id="A0A1I5LXS1"/>
<dbReference type="InterPro" id="IPR012001">
    <property type="entry name" value="Thiamin_PyroP_enz_TPP-bd_dom"/>
</dbReference>
<comment type="similarity">
    <text evidence="1">Belongs to the TPP enzyme family.</text>
</comment>
<feature type="region of interest" description="Disordered" evidence="3">
    <location>
        <begin position="505"/>
        <end position="533"/>
    </location>
</feature>
<dbReference type="PANTHER" id="PTHR42981:SF2">
    <property type="entry name" value="PYRUVATE DEHYDROGENASE [UBIQUINONE]"/>
    <property type="match status" value="1"/>
</dbReference>
<dbReference type="Pfam" id="PF00205">
    <property type="entry name" value="TPP_enzyme_M"/>
    <property type="match status" value="1"/>
</dbReference>
<evidence type="ECO:0000256" key="1">
    <source>
        <dbReference type="ARBA" id="ARBA00007812"/>
    </source>
</evidence>
<dbReference type="Gene3D" id="3.40.50.970">
    <property type="match status" value="4"/>
</dbReference>
<dbReference type="SUPFAM" id="SSF52467">
    <property type="entry name" value="DHS-like NAD/FAD-binding domain"/>
    <property type="match status" value="2"/>
</dbReference>
<dbReference type="Pfam" id="PF02776">
    <property type="entry name" value="TPP_enzyme_N"/>
    <property type="match status" value="2"/>
</dbReference>
<evidence type="ECO:0000259" key="4">
    <source>
        <dbReference type="Pfam" id="PF00205"/>
    </source>
</evidence>
<keyword evidence="8" id="KW-1185">Reference proteome</keyword>
<evidence type="ECO:0000256" key="3">
    <source>
        <dbReference type="SAM" id="MobiDB-lite"/>
    </source>
</evidence>
<proteinExistence type="inferred from homology"/>
<evidence type="ECO:0000313" key="7">
    <source>
        <dbReference type="EMBL" id="SFP01556.1"/>
    </source>
</evidence>
<dbReference type="RefSeq" id="WP_092527709.1">
    <property type="nucleotide sequence ID" value="NZ_FOWW01000001.1"/>
</dbReference>
<feature type="domain" description="Thiamine pyrophosphate enzyme N-terminal TPP-binding" evidence="6">
    <location>
        <begin position="536"/>
        <end position="639"/>
    </location>
</feature>
<feature type="compositionally biased region" description="Basic and acidic residues" evidence="3">
    <location>
        <begin position="520"/>
        <end position="530"/>
    </location>
</feature>
<reference evidence="8" key="1">
    <citation type="submission" date="2016-10" db="EMBL/GenBank/DDBJ databases">
        <authorList>
            <person name="Varghese N."/>
            <person name="Submissions S."/>
        </authorList>
    </citation>
    <scope>NUCLEOTIDE SEQUENCE [LARGE SCALE GENOMIC DNA]</scope>
    <source>
        <strain evidence="8">CGMCC 4.5579</strain>
    </source>
</reference>
<dbReference type="InterPro" id="IPR029061">
    <property type="entry name" value="THDP-binding"/>
</dbReference>
<dbReference type="GO" id="GO:0030976">
    <property type="term" value="F:thiamine pyrophosphate binding"/>
    <property type="evidence" value="ECO:0007669"/>
    <property type="project" value="InterPro"/>
</dbReference>
<name>A0A1I5LXS1_9PSEU</name>
<evidence type="ECO:0000259" key="5">
    <source>
        <dbReference type="Pfam" id="PF02775"/>
    </source>
</evidence>
<dbReference type="InterPro" id="IPR012000">
    <property type="entry name" value="Thiamin_PyroP_enz_cen_dom"/>
</dbReference>
<dbReference type="PANTHER" id="PTHR42981">
    <property type="entry name" value="PYRUVATE DEHYDROGENASE [UBIQUINONE]"/>
    <property type="match status" value="1"/>
</dbReference>
<dbReference type="InterPro" id="IPR047211">
    <property type="entry name" value="POXB-like"/>
</dbReference>
<protein>
    <submittedName>
        <fullName evidence="7">Acetolactate synthase large subunit</fullName>
    </submittedName>
</protein>
<dbReference type="OrthoDB" id="4959782at2"/>
<dbReference type="STRING" id="587909.SAMN05421810_101699"/>
<feature type="domain" description="Thiamine pyrophosphate enzyme TPP-binding" evidence="5">
    <location>
        <begin position="907"/>
        <end position="1050"/>
    </location>
</feature>
<feature type="domain" description="Thiamine pyrophosphate enzyme central" evidence="4">
    <location>
        <begin position="713"/>
        <end position="841"/>
    </location>
</feature>